<evidence type="ECO:0000313" key="1">
    <source>
        <dbReference type="EMBL" id="TDE46574.1"/>
    </source>
</evidence>
<dbReference type="PROSITE" id="PS51257">
    <property type="entry name" value="PROKAR_LIPOPROTEIN"/>
    <property type="match status" value="1"/>
</dbReference>
<reference evidence="1 2" key="1">
    <citation type="submission" date="2019-03" db="EMBL/GenBank/DDBJ databases">
        <title>Novel species of Flavobacterium.</title>
        <authorList>
            <person name="Liu Q."/>
            <person name="Xin Y.-H."/>
        </authorList>
    </citation>
    <scope>NUCLEOTIDE SEQUENCE [LARGE SCALE GENOMIC DNA]</scope>
    <source>
        <strain evidence="1 2">LB3P52</strain>
    </source>
</reference>
<organism evidence="1 2">
    <name type="scientific">Flavobacterium rhamnosiphilum</name>
    <dbReference type="NCBI Taxonomy" id="2541724"/>
    <lineage>
        <taxon>Bacteria</taxon>
        <taxon>Pseudomonadati</taxon>
        <taxon>Bacteroidota</taxon>
        <taxon>Flavobacteriia</taxon>
        <taxon>Flavobacteriales</taxon>
        <taxon>Flavobacteriaceae</taxon>
        <taxon>Flavobacterium</taxon>
    </lineage>
</organism>
<evidence type="ECO:0000313" key="2">
    <source>
        <dbReference type="Proteomes" id="UP000294814"/>
    </source>
</evidence>
<proteinExistence type="predicted"/>
<gene>
    <name evidence="1" type="ORF">E0I26_00375</name>
</gene>
<dbReference type="EMBL" id="SMLG01000001">
    <property type="protein sequence ID" value="TDE46574.1"/>
    <property type="molecule type" value="Genomic_DNA"/>
</dbReference>
<dbReference type="RefSeq" id="WP_131914525.1">
    <property type="nucleotide sequence ID" value="NZ_SMLG01000001.1"/>
</dbReference>
<keyword evidence="2" id="KW-1185">Reference proteome</keyword>
<dbReference type="OrthoDB" id="1315627at2"/>
<dbReference type="Proteomes" id="UP000294814">
    <property type="component" value="Unassembled WGS sequence"/>
</dbReference>
<protein>
    <submittedName>
        <fullName evidence="1">DUF5007 domain-containing protein</fullName>
    </submittedName>
</protein>
<dbReference type="AlphaFoldDB" id="A0A4V2Z9N8"/>
<accession>A0A4V2Z9N8</accession>
<name>A0A4V2Z9N8_9FLAO</name>
<sequence>MKKIIFFLMIAAFASSCEQPEVGYMSDNIHSLQDVITVPKGLFMITPAPAIEGSTYPLEWKITGITDKDGKPTNELLEEHEILTWLKPFDPRTDTTLELAMKKLELTKRASILLNTTSGQFAFTQASRKVVGNDFDISVNVKNVRGERQLDNFAHIKLTPFVPVEIKNSMAVQLEGLKGNTWETIGQAYNVTNDFDPKVPSILDGTNPYMTIVKVSDEPKLSIKVKHIVTDSNNQALDPAKVVFNPARLGNFHDNTIGGGLTDAVGTTFTLPAPPFPQFSGRFNSNDGSPGIYWMYYLTAPGSFTVDKAAVEANNPTPSIGWPAYWAQYTDTTTGEIRNRGYIRWAFKINDTGTWEVRVKIPYTRKK</sequence>
<comment type="caution">
    <text evidence="1">The sequence shown here is derived from an EMBL/GenBank/DDBJ whole genome shotgun (WGS) entry which is preliminary data.</text>
</comment>